<organism evidence="2 3">
    <name type="scientific">Microdochium bolleyi</name>
    <dbReference type="NCBI Taxonomy" id="196109"/>
    <lineage>
        <taxon>Eukaryota</taxon>
        <taxon>Fungi</taxon>
        <taxon>Dikarya</taxon>
        <taxon>Ascomycota</taxon>
        <taxon>Pezizomycotina</taxon>
        <taxon>Sordariomycetes</taxon>
        <taxon>Xylariomycetidae</taxon>
        <taxon>Xylariales</taxon>
        <taxon>Microdochiaceae</taxon>
        <taxon>Microdochium</taxon>
    </lineage>
</organism>
<dbReference type="STRING" id="196109.A0A136IYC1"/>
<gene>
    <name evidence="2" type="ORF">Micbo1qcDRAFT_165258</name>
</gene>
<feature type="compositionally biased region" description="Polar residues" evidence="1">
    <location>
        <begin position="9"/>
        <end position="18"/>
    </location>
</feature>
<feature type="region of interest" description="Disordered" evidence="1">
    <location>
        <begin position="1"/>
        <end position="82"/>
    </location>
</feature>
<feature type="non-terminal residue" evidence="2">
    <location>
        <position position="188"/>
    </location>
</feature>
<evidence type="ECO:0000313" key="3">
    <source>
        <dbReference type="Proteomes" id="UP000070501"/>
    </source>
</evidence>
<evidence type="ECO:0000256" key="1">
    <source>
        <dbReference type="SAM" id="MobiDB-lite"/>
    </source>
</evidence>
<sequence>MADDKPRSAASSANNQNDEAPKDMNSNKRPASPDPQLQPAAKRPKEHSFSQATPAKAADEQGGPDHKKKKKQSLKATNATPLTDRTITFDEVANNQTHYDTIVEYPPGCGNYYILFCKEHSVHFKYKSPIGGAAKHLYSPLHGEPEKYWPRAVELLGYLVTGCSDLLKTEHNRKVEEKFESGYVPQNQ</sequence>
<reference evidence="3" key="1">
    <citation type="submission" date="2016-02" db="EMBL/GenBank/DDBJ databases">
        <title>Draft genome sequence of Microdochium bolleyi, a fungal endophyte of beachgrass.</title>
        <authorList>
            <consortium name="DOE Joint Genome Institute"/>
            <person name="David A.S."/>
            <person name="May G."/>
            <person name="Haridas S."/>
            <person name="Lim J."/>
            <person name="Wang M."/>
            <person name="Labutti K."/>
            <person name="Lipzen A."/>
            <person name="Barry K."/>
            <person name="Grigoriev I.V."/>
        </authorList>
    </citation>
    <scope>NUCLEOTIDE SEQUENCE [LARGE SCALE GENOMIC DNA]</scope>
    <source>
        <strain evidence="3">J235TASD1</strain>
    </source>
</reference>
<proteinExistence type="predicted"/>
<dbReference type="OrthoDB" id="4835412at2759"/>
<keyword evidence="3" id="KW-1185">Reference proteome</keyword>
<accession>A0A136IYC1</accession>
<dbReference type="AlphaFoldDB" id="A0A136IYC1"/>
<dbReference type="Proteomes" id="UP000070501">
    <property type="component" value="Unassembled WGS sequence"/>
</dbReference>
<dbReference type="EMBL" id="KQ964254">
    <property type="protein sequence ID" value="KXJ89874.1"/>
    <property type="molecule type" value="Genomic_DNA"/>
</dbReference>
<dbReference type="InParanoid" id="A0A136IYC1"/>
<protein>
    <submittedName>
        <fullName evidence="2">Uncharacterized protein</fullName>
    </submittedName>
</protein>
<name>A0A136IYC1_9PEZI</name>
<evidence type="ECO:0000313" key="2">
    <source>
        <dbReference type="EMBL" id="KXJ89874.1"/>
    </source>
</evidence>